<sequence>MRHTPPADDVEFQQAEHVTQASLALPSGRLLISMQEFDDELPRIRLNPGTYAVRVYSNGLHTISEDGLVRSASVKGVSEISTHPARPL</sequence>
<organism evidence="1 2">
    <name type="scientific">Streptomyces lydicus</name>
    <dbReference type="NCBI Taxonomy" id="47763"/>
    <lineage>
        <taxon>Bacteria</taxon>
        <taxon>Bacillati</taxon>
        <taxon>Actinomycetota</taxon>
        <taxon>Actinomycetes</taxon>
        <taxon>Kitasatosporales</taxon>
        <taxon>Streptomycetaceae</taxon>
        <taxon>Streptomyces</taxon>
    </lineage>
</organism>
<reference evidence="1 2" key="1">
    <citation type="submission" date="2018-04" db="EMBL/GenBank/DDBJ databases">
        <title>Complete genome sequences of Streptomyces lydicus strain WYEC and characterization of antagonistic properties of biological control agents.</title>
        <authorList>
            <person name="Mariita R.M."/>
            <person name="Sello J.K."/>
        </authorList>
    </citation>
    <scope>NUCLEOTIDE SEQUENCE [LARGE SCALE GENOMIC DNA]</scope>
    <source>
        <strain evidence="1 2">WYEC 108</strain>
    </source>
</reference>
<dbReference type="EMBL" id="CP029042">
    <property type="protein sequence ID" value="AZS75062.1"/>
    <property type="molecule type" value="Genomic_DNA"/>
</dbReference>
<protein>
    <submittedName>
        <fullName evidence="1">Uncharacterized protein</fullName>
    </submittedName>
</protein>
<name>A0A3S9YJ75_9ACTN</name>
<dbReference type="AlphaFoldDB" id="A0A3S9YJ75"/>
<proteinExistence type="predicted"/>
<gene>
    <name evidence="1" type="ORF">DDE74_32830</name>
</gene>
<evidence type="ECO:0000313" key="1">
    <source>
        <dbReference type="EMBL" id="AZS75062.1"/>
    </source>
</evidence>
<evidence type="ECO:0000313" key="2">
    <source>
        <dbReference type="Proteomes" id="UP000275579"/>
    </source>
</evidence>
<dbReference type="Proteomes" id="UP000275579">
    <property type="component" value="Chromosome"/>
</dbReference>
<dbReference type="RefSeq" id="WP_127153836.1">
    <property type="nucleotide sequence ID" value="NZ_CP029042.1"/>
</dbReference>
<accession>A0A3S9YJ75</accession>